<dbReference type="SUPFAM" id="SSF52151">
    <property type="entry name" value="FabD/lysophospholipase-like"/>
    <property type="match status" value="1"/>
</dbReference>
<name>H6RI25_9BACT</name>
<feature type="short sequence motif" description="GXGXXG" evidence="4">
    <location>
        <begin position="57"/>
        <end position="62"/>
    </location>
</feature>
<dbReference type="PANTHER" id="PTHR14226:SF76">
    <property type="entry name" value="NTE FAMILY PROTEIN RSSA"/>
    <property type="match status" value="1"/>
</dbReference>
<feature type="transmembrane region" description="Helical" evidence="5">
    <location>
        <begin position="20"/>
        <end position="42"/>
    </location>
</feature>
<dbReference type="PROSITE" id="PS51635">
    <property type="entry name" value="PNPLA"/>
    <property type="match status" value="1"/>
</dbReference>
<dbReference type="InterPro" id="IPR050301">
    <property type="entry name" value="NTE"/>
</dbReference>
<keyword evidence="5" id="KW-1133">Transmembrane helix</keyword>
<organism evidence="7">
    <name type="scientific">uncultured Flavobacteriia bacterium</name>
    <dbReference type="NCBI Taxonomy" id="212695"/>
    <lineage>
        <taxon>Bacteria</taxon>
        <taxon>Pseudomonadati</taxon>
        <taxon>Bacteroidota</taxon>
        <taxon>Flavobacteriia</taxon>
        <taxon>environmental samples</taxon>
    </lineage>
</organism>
<evidence type="ECO:0000256" key="2">
    <source>
        <dbReference type="ARBA" id="ARBA00022963"/>
    </source>
</evidence>
<feature type="domain" description="PNPLA" evidence="6">
    <location>
        <begin position="53"/>
        <end position="243"/>
    </location>
</feature>
<dbReference type="Pfam" id="PF19143">
    <property type="entry name" value="Omp85_2"/>
    <property type="match status" value="1"/>
</dbReference>
<dbReference type="InterPro" id="IPR016035">
    <property type="entry name" value="Acyl_Trfase/lysoPLipase"/>
</dbReference>
<keyword evidence="5" id="KW-0812">Transmembrane</keyword>
<feature type="active site" description="Nucleophile" evidence="4">
    <location>
        <position position="86"/>
    </location>
</feature>
<keyword evidence="3 4" id="KW-0443">Lipid metabolism</keyword>
<dbReference type="Gene3D" id="2.40.160.50">
    <property type="entry name" value="membrane protein fhac: a member of the omp85/tpsb transporter family"/>
    <property type="match status" value="1"/>
</dbReference>
<evidence type="ECO:0000256" key="3">
    <source>
        <dbReference type="ARBA" id="ARBA00023098"/>
    </source>
</evidence>
<evidence type="ECO:0000259" key="6">
    <source>
        <dbReference type="PROSITE" id="PS51635"/>
    </source>
</evidence>
<accession>H6RI25</accession>
<dbReference type="Pfam" id="PF01734">
    <property type="entry name" value="Patatin"/>
    <property type="match status" value="1"/>
</dbReference>
<dbReference type="AlphaFoldDB" id="H6RI25"/>
<dbReference type="Gene3D" id="3.40.1090.10">
    <property type="entry name" value="Cytosolic phospholipase A2 catalytic domain"/>
    <property type="match status" value="1"/>
</dbReference>
<dbReference type="CDD" id="cd07205">
    <property type="entry name" value="Pat_PNPLA6_PNPLA7_NTE1_like"/>
    <property type="match status" value="1"/>
</dbReference>
<dbReference type="EMBL" id="FO117615">
    <property type="protein sequence ID" value="CCG00686.1"/>
    <property type="molecule type" value="Genomic_DNA"/>
</dbReference>
<sequence>MKIIKFFFYLKIRIFEVTFLIRFLIMSKHILLLFLFCTNFLFSQQTEKPKIAIVLSGGGAKGIAHIPLLQALDSIGIVPDLIVGTSMGSIVGGLYAMGYSGNQIATISKEANWNQLLGGKTSLKDVSIEEKSEFAKYLVDFDIRKGRPKVKSALLNDQNLREFISVYTHPSYSVLDFDKLPIPFRAVATDIVNGKEVILKDGDLAVAMRASMSIPSVFKPVPYKDVLLIDGGILNNFPVDIAKKWGADIIIGSDVGGGMVPKEELEGITSVLFQSSMLISNIKNPESRKLCDILIDHLPHLTNSTGDFDASESIYKEGNIGTNLKLNELVALSKTLKKYNQRKIATPLVNKKIVFDTILYNGVSNNNLSLVKSRANIKTDKEYNIKEVLNGVNRAMGTTLFDQINTSIVKKNNQLSLELLGQENSEHQLKTSLHYDGYRGIGVLLNYNGRNVLGKSSRFLVTVDIAEQPRFRVQYQKQFGENKSWWWRSEIMGEFLNQEIYINGNFADELYYRYYQFDNEFNKNLNSLTSYVGVGFNYERTLLKPKVKPEISDNVLILNKYHFNNLEINAHYVYNNLNTVFFAKSGSLLKVKIVRSLYTNVEADFDSESIGQIKGSTNGFTKFIFSYENRIPIQEKLSLVLNANANFIFEDDIQSNDLSFDDYGYGSKYFLGGNLISPRENSFIFPGLRENELGVNQFIKLDVGFQFNPQSNLYLTPHLNFASVGFQGFETYINSVFSSNGSWTDQYSTSSLFAIGASAAYDSFLGPINFDVSWVNDINKVRLFFSIGLFLTISD</sequence>
<evidence type="ECO:0000256" key="4">
    <source>
        <dbReference type="PROSITE-ProRule" id="PRU01161"/>
    </source>
</evidence>
<feature type="short sequence motif" description="GXSXG" evidence="4">
    <location>
        <begin position="84"/>
        <end position="88"/>
    </location>
</feature>
<feature type="short sequence motif" description="DGA/G" evidence="4">
    <location>
        <begin position="230"/>
        <end position="232"/>
    </location>
</feature>
<dbReference type="InterPro" id="IPR002641">
    <property type="entry name" value="PNPLA_dom"/>
</dbReference>
<proteinExistence type="predicted"/>
<keyword evidence="2 4" id="KW-0442">Lipid degradation</keyword>
<keyword evidence="1 4" id="KW-0378">Hydrolase</keyword>
<dbReference type="InterPro" id="IPR043864">
    <property type="entry name" value="Omp85-like_dom"/>
</dbReference>
<gene>
    <name evidence="7" type="ORF">VIS_S3DMC60025</name>
</gene>
<evidence type="ECO:0000313" key="7">
    <source>
        <dbReference type="EMBL" id="CCG00686.1"/>
    </source>
</evidence>
<evidence type="ECO:0000256" key="1">
    <source>
        <dbReference type="ARBA" id="ARBA00022801"/>
    </source>
</evidence>
<evidence type="ECO:0000256" key="5">
    <source>
        <dbReference type="SAM" id="Phobius"/>
    </source>
</evidence>
<dbReference type="PANTHER" id="PTHR14226">
    <property type="entry name" value="NEUROPATHY TARGET ESTERASE/SWISS CHEESE D.MELANOGASTER"/>
    <property type="match status" value="1"/>
</dbReference>
<dbReference type="GO" id="GO:0016042">
    <property type="term" value="P:lipid catabolic process"/>
    <property type="evidence" value="ECO:0007669"/>
    <property type="project" value="UniProtKB-UniRule"/>
</dbReference>
<dbReference type="GO" id="GO:0016787">
    <property type="term" value="F:hydrolase activity"/>
    <property type="evidence" value="ECO:0007669"/>
    <property type="project" value="UniProtKB-UniRule"/>
</dbReference>
<reference evidence="7" key="2">
    <citation type="submission" date="2012-02" db="EMBL/GenBank/DDBJ databases">
        <authorList>
            <person name="Genoscope - CEA"/>
        </authorList>
    </citation>
    <scope>NUCLEOTIDE SEQUENCE</scope>
</reference>
<keyword evidence="5" id="KW-0472">Membrane</keyword>
<feature type="active site" description="Proton acceptor" evidence="4">
    <location>
        <position position="230"/>
    </location>
</feature>
<reference evidence="7" key="1">
    <citation type="journal article" date="2012" name="Environ. Microbiol.">
        <title>Genomic content of uncultured Bacteroidetes from contrasting oceanic provinces in the North Atlantic Ocean.</title>
        <authorList>
            <person name="Gomez-Pereira P.R."/>
            <person name="Schuler M."/>
            <person name="Fuchs B.M."/>
            <person name="Bennke C."/>
            <person name="Teeling H."/>
            <person name="Waldmann J."/>
            <person name="Richter M."/>
            <person name="Barbe V."/>
            <person name="Bataille E."/>
            <person name="Glockner F.O."/>
            <person name="Amann R."/>
        </authorList>
    </citation>
    <scope>NUCLEOTIDE SEQUENCE</scope>
</reference>
<protein>
    <submittedName>
        <fullName evidence="7">Patatin family phospholipase</fullName>
    </submittedName>
</protein>